<proteinExistence type="predicted"/>
<dbReference type="PANTHER" id="PTHR14130:SF3">
    <property type="entry name" value="RHO GTPASE-ACTIVATING PROTEIN 17"/>
    <property type="match status" value="1"/>
</dbReference>
<evidence type="ECO:0000313" key="2">
    <source>
        <dbReference type="EMBL" id="MEQ2199149.1"/>
    </source>
</evidence>
<feature type="non-terminal residue" evidence="2">
    <location>
        <position position="1"/>
    </location>
</feature>
<sequence length="91" mass="10376">LLEAQADYHRKSLTVLESVLPTIQAQQDSWIEKPAFGTGLDDHLKRSGREIALPIEACVMMLLETGMKEEVRGGDNICWFFSSILWFCRSF</sequence>
<keyword evidence="1" id="KW-0343">GTPase activation</keyword>
<protein>
    <submittedName>
        <fullName evidence="2">Rho GTPase-activating protein 17</fullName>
    </submittedName>
</protein>
<evidence type="ECO:0000256" key="1">
    <source>
        <dbReference type="ARBA" id="ARBA00022468"/>
    </source>
</evidence>
<gene>
    <name evidence="2" type="primary">ARHGAP17</name>
    <name evidence="2" type="ORF">XENOCAPTIV_026036</name>
</gene>
<comment type="caution">
    <text evidence="2">The sequence shown here is derived from an EMBL/GenBank/DDBJ whole genome shotgun (WGS) entry which is preliminary data.</text>
</comment>
<dbReference type="Proteomes" id="UP001434883">
    <property type="component" value="Unassembled WGS sequence"/>
</dbReference>
<accession>A0ABV0QTI8</accession>
<evidence type="ECO:0000313" key="3">
    <source>
        <dbReference type="Proteomes" id="UP001434883"/>
    </source>
</evidence>
<name>A0ABV0QTI8_9TELE</name>
<keyword evidence="3" id="KW-1185">Reference proteome</keyword>
<dbReference type="EMBL" id="JAHRIN010023201">
    <property type="protein sequence ID" value="MEQ2199149.1"/>
    <property type="molecule type" value="Genomic_DNA"/>
</dbReference>
<dbReference type="InterPro" id="IPR047165">
    <property type="entry name" value="RHG17/44/SH3BP1-like"/>
</dbReference>
<organism evidence="2 3">
    <name type="scientific">Xenoophorus captivus</name>
    <dbReference type="NCBI Taxonomy" id="1517983"/>
    <lineage>
        <taxon>Eukaryota</taxon>
        <taxon>Metazoa</taxon>
        <taxon>Chordata</taxon>
        <taxon>Craniata</taxon>
        <taxon>Vertebrata</taxon>
        <taxon>Euteleostomi</taxon>
        <taxon>Actinopterygii</taxon>
        <taxon>Neopterygii</taxon>
        <taxon>Teleostei</taxon>
        <taxon>Neoteleostei</taxon>
        <taxon>Acanthomorphata</taxon>
        <taxon>Ovalentaria</taxon>
        <taxon>Atherinomorphae</taxon>
        <taxon>Cyprinodontiformes</taxon>
        <taxon>Goodeidae</taxon>
        <taxon>Xenoophorus</taxon>
    </lineage>
</organism>
<dbReference type="PANTHER" id="PTHR14130">
    <property type="entry name" value="3BP-1 RELATED RHOGAP"/>
    <property type="match status" value="1"/>
</dbReference>
<reference evidence="2 3" key="1">
    <citation type="submission" date="2021-06" db="EMBL/GenBank/DDBJ databases">
        <authorList>
            <person name="Palmer J.M."/>
        </authorList>
    </citation>
    <scope>NUCLEOTIDE SEQUENCE [LARGE SCALE GENOMIC DNA]</scope>
    <source>
        <strain evidence="2 3">XC_2019</strain>
        <tissue evidence="2">Muscle</tissue>
    </source>
</reference>